<dbReference type="PROSITE" id="PS51725">
    <property type="entry name" value="ABM"/>
    <property type="match status" value="1"/>
</dbReference>
<reference evidence="2" key="1">
    <citation type="journal article" date="2015" name="Proc. Natl. Acad. Sci. U.S.A.">
        <title>Networks of energetic and metabolic interactions define dynamics in microbial communities.</title>
        <authorList>
            <person name="Embree M."/>
            <person name="Liu J.K."/>
            <person name="Al-Bassam M.M."/>
            <person name="Zengler K."/>
        </authorList>
    </citation>
    <scope>NUCLEOTIDE SEQUENCE</scope>
</reference>
<dbReference type="Pfam" id="PF03992">
    <property type="entry name" value="ABM"/>
    <property type="match status" value="1"/>
</dbReference>
<dbReference type="InterPro" id="IPR007138">
    <property type="entry name" value="ABM_dom"/>
</dbReference>
<organism evidence="2">
    <name type="scientific">hydrocarbon metagenome</name>
    <dbReference type="NCBI Taxonomy" id="938273"/>
    <lineage>
        <taxon>unclassified sequences</taxon>
        <taxon>metagenomes</taxon>
        <taxon>ecological metagenomes</taxon>
    </lineage>
</organism>
<dbReference type="EMBL" id="LNQE01000985">
    <property type="protein sequence ID" value="KUG22130.1"/>
    <property type="molecule type" value="Genomic_DNA"/>
</dbReference>
<dbReference type="PANTHER" id="PTHR33336">
    <property type="entry name" value="QUINOL MONOOXYGENASE YGIN-RELATED"/>
    <property type="match status" value="1"/>
</dbReference>
<comment type="caution">
    <text evidence="2">The sequence shown here is derived from an EMBL/GenBank/DDBJ whole genome shotgun (WGS) entry which is preliminary data.</text>
</comment>
<dbReference type="InterPro" id="IPR050744">
    <property type="entry name" value="AI-2_Isomerase_LsrG"/>
</dbReference>
<dbReference type="GO" id="GO:0005829">
    <property type="term" value="C:cytosol"/>
    <property type="evidence" value="ECO:0007669"/>
    <property type="project" value="TreeGrafter"/>
</dbReference>
<feature type="domain" description="ABM" evidence="1">
    <location>
        <begin position="2"/>
        <end position="90"/>
    </location>
</feature>
<dbReference type="AlphaFoldDB" id="A0A0W8FN42"/>
<evidence type="ECO:0000313" key="2">
    <source>
        <dbReference type="EMBL" id="KUG22130.1"/>
    </source>
</evidence>
<dbReference type="PANTHER" id="PTHR33336:SF1">
    <property type="entry name" value="(4S)-4-HYDROXY-5-PHOSPHONOOXYPENTANE-2,3-DIONE ISOMERASE"/>
    <property type="match status" value="1"/>
</dbReference>
<proteinExistence type="predicted"/>
<sequence>MIVTVVSVVVKPENINQFIEATIENHQNSIKEKGNLRFDFLQHRNDPSTFTLYEAYESDEAAAAHKTTAHYLKWRTTVEPWMAKPREGIAHNVLAPLDKSLWNR</sequence>
<evidence type="ECO:0000259" key="1">
    <source>
        <dbReference type="PROSITE" id="PS51725"/>
    </source>
</evidence>
<accession>A0A0W8FN42</accession>
<dbReference type="GO" id="GO:0016491">
    <property type="term" value="F:oxidoreductase activity"/>
    <property type="evidence" value="ECO:0007669"/>
    <property type="project" value="TreeGrafter"/>
</dbReference>
<gene>
    <name evidence="2" type="ORF">ASZ90_008100</name>
</gene>
<dbReference type="Gene3D" id="3.30.70.100">
    <property type="match status" value="1"/>
</dbReference>
<dbReference type="SUPFAM" id="SSF54909">
    <property type="entry name" value="Dimeric alpha+beta barrel"/>
    <property type="match status" value="1"/>
</dbReference>
<dbReference type="InterPro" id="IPR011008">
    <property type="entry name" value="Dimeric_a/b-barrel"/>
</dbReference>
<protein>
    <submittedName>
        <fullName evidence="2">Autoinducer 2 (Ai-2) modifying protein lsrg</fullName>
    </submittedName>
</protein>
<name>A0A0W8FN42_9ZZZZ</name>